<evidence type="ECO:0000256" key="3">
    <source>
        <dbReference type="ARBA" id="ARBA00023274"/>
    </source>
</evidence>
<dbReference type="OrthoDB" id="1478556at2759"/>
<dbReference type="InterPro" id="IPR000911">
    <property type="entry name" value="Ribosomal_uL11"/>
</dbReference>
<sequence length="187" mass="20762">MKYQYFWEKPQKFTEGQASHKVIIKTEWSFELGGSKDAAFPQLSQIQVHLAPVDSTMPTNLDPNDIRVVYLRCTSGEVGATSALAPKIGPLALSPKKVGDDITKATGDRKGLRITVKLTIHNRQAQIEVVPSTSALIIKALQYKDRRRKTLSTDEITLLMSLIKEILETAQSVGCSVDGCHFHDINR</sequence>
<dbReference type="AlphaFoldDB" id="A0A212CHL0"/>
<dbReference type="PANTHER" id="PTHR11661">
    <property type="entry name" value="60S RIBOSOMAL PROTEIN L12"/>
    <property type="match status" value="1"/>
</dbReference>
<evidence type="ECO:0000256" key="1">
    <source>
        <dbReference type="ARBA" id="ARBA00010537"/>
    </source>
</evidence>
<dbReference type="GO" id="GO:0022625">
    <property type="term" value="C:cytosolic large ribosomal subunit"/>
    <property type="evidence" value="ECO:0007669"/>
    <property type="project" value="TreeGrafter"/>
</dbReference>
<feature type="non-terminal residue" evidence="5">
    <location>
        <position position="187"/>
    </location>
</feature>
<dbReference type="Pfam" id="PF03946">
    <property type="entry name" value="Ribosomal_L11_N"/>
    <property type="match status" value="1"/>
</dbReference>
<feature type="domain" description="Large ribosomal subunit protein uL11 N-terminal" evidence="4">
    <location>
        <begin position="69"/>
        <end position="125"/>
    </location>
</feature>
<evidence type="ECO:0000313" key="5">
    <source>
        <dbReference type="EMBL" id="OWK05488.1"/>
    </source>
</evidence>
<dbReference type="Proteomes" id="UP000242450">
    <property type="component" value="Chromosome 20"/>
</dbReference>
<dbReference type="InterPro" id="IPR020784">
    <property type="entry name" value="Ribosomal_uL11_N"/>
</dbReference>
<reference evidence="5 6" key="1">
    <citation type="journal article" date="2018" name="Mol. Genet. Genomics">
        <title>The red deer Cervus elaphus genome CerEla1.0: sequencing, annotating, genes, and chromosomes.</title>
        <authorList>
            <person name="Bana N.A."/>
            <person name="Nyiri A."/>
            <person name="Nagy J."/>
            <person name="Frank K."/>
            <person name="Nagy T."/>
            <person name="Steger V."/>
            <person name="Schiller M."/>
            <person name="Lakatos P."/>
            <person name="Sugar L."/>
            <person name="Horn P."/>
            <person name="Barta E."/>
            <person name="Orosz L."/>
        </authorList>
    </citation>
    <scope>NUCLEOTIDE SEQUENCE [LARGE SCALE GENOMIC DNA]</scope>
    <source>
        <strain evidence="5">Hungarian</strain>
    </source>
</reference>
<evidence type="ECO:0000313" key="6">
    <source>
        <dbReference type="Proteomes" id="UP000242450"/>
    </source>
</evidence>
<gene>
    <name evidence="5" type="ORF">Celaphus_00001729</name>
</gene>
<dbReference type="Gene3D" id="3.30.1550.10">
    <property type="entry name" value="Ribosomal protein L11/L12, N-terminal domain"/>
    <property type="match status" value="1"/>
</dbReference>
<dbReference type="PANTHER" id="PTHR11661:SF2">
    <property type="entry name" value="LARGE RIBOSOMAL SUBUNIT PROTEIN UL11"/>
    <property type="match status" value="1"/>
</dbReference>
<name>A0A212CHL0_CEREH</name>
<comment type="similarity">
    <text evidence="1">Belongs to the universal ribosomal protein uL11 family.</text>
</comment>
<evidence type="ECO:0000259" key="4">
    <source>
        <dbReference type="Pfam" id="PF03946"/>
    </source>
</evidence>
<dbReference type="GO" id="GO:0070180">
    <property type="term" value="F:large ribosomal subunit rRNA binding"/>
    <property type="evidence" value="ECO:0007669"/>
    <property type="project" value="TreeGrafter"/>
</dbReference>
<keyword evidence="6" id="KW-1185">Reference proteome</keyword>
<protein>
    <recommendedName>
        <fullName evidence="4">Large ribosomal subunit protein uL11 N-terminal domain-containing protein</fullName>
    </recommendedName>
</protein>
<dbReference type="GO" id="GO:0003735">
    <property type="term" value="F:structural constituent of ribosome"/>
    <property type="evidence" value="ECO:0007669"/>
    <property type="project" value="InterPro"/>
</dbReference>
<accession>A0A212CHL0</accession>
<dbReference type="Gene3D" id="1.10.10.250">
    <property type="entry name" value="Ribosomal protein L11, C-terminal domain"/>
    <property type="match status" value="1"/>
</dbReference>
<dbReference type="EMBL" id="MKHE01000020">
    <property type="protein sequence ID" value="OWK05488.1"/>
    <property type="molecule type" value="Genomic_DNA"/>
</dbReference>
<evidence type="ECO:0000256" key="2">
    <source>
        <dbReference type="ARBA" id="ARBA00022980"/>
    </source>
</evidence>
<dbReference type="SUPFAM" id="SSF54747">
    <property type="entry name" value="Ribosomal L11/L12e N-terminal domain"/>
    <property type="match status" value="1"/>
</dbReference>
<dbReference type="SMART" id="SM00649">
    <property type="entry name" value="RL11"/>
    <property type="match status" value="1"/>
</dbReference>
<proteinExistence type="inferred from homology"/>
<dbReference type="GO" id="GO:0006412">
    <property type="term" value="P:translation"/>
    <property type="evidence" value="ECO:0007669"/>
    <property type="project" value="InterPro"/>
</dbReference>
<keyword evidence="3" id="KW-0687">Ribonucleoprotein</keyword>
<dbReference type="FunFam" id="3.30.1550.10:FF:000002">
    <property type="entry name" value="60S ribosomal protein L12"/>
    <property type="match status" value="1"/>
</dbReference>
<keyword evidence="2" id="KW-0689">Ribosomal protein</keyword>
<organism evidence="5 6">
    <name type="scientific">Cervus elaphus hippelaphus</name>
    <name type="common">European red deer</name>
    <dbReference type="NCBI Taxonomy" id="46360"/>
    <lineage>
        <taxon>Eukaryota</taxon>
        <taxon>Metazoa</taxon>
        <taxon>Chordata</taxon>
        <taxon>Craniata</taxon>
        <taxon>Vertebrata</taxon>
        <taxon>Euteleostomi</taxon>
        <taxon>Mammalia</taxon>
        <taxon>Eutheria</taxon>
        <taxon>Laurasiatheria</taxon>
        <taxon>Artiodactyla</taxon>
        <taxon>Ruminantia</taxon>
        <taxon>Pecora</taxon>
        <taxon>Cervidae</taxon>
        <taxon>Cervinae</taxon>
        <taxon>Cervus</taxon>
    </lineage>
</organism>
<dbReference type="InterPro" id="IPR036769">
    <property type="entry name" value="Ribosomal_uL11_C_sf"/>
</dbReference>
<comment type="caution">
    <text evidence="5">The sequence shown here is derived from an EMBL/GenBank/DDBJ whole genome shotgun (WGS) entry which is preliminary data.</text>
</comment>
<dbReference type="InterPro" id="IPR036796">
    <property type="entry name" value="Ribosomal_uL11_N_sf"/>
</dbReference>